<evidence type="ECO:0000256" key="2">
    <source>
        <dbReference type="SAM" id="MobiDB-lite"/>
    </source>
</evidence>
<feature type="region of interest" description="Disordered" evidence="2">
    <location>
        <begin position="80"/>
        <end position="109"/>
    </location>
</feature>
<feature type="repeat" description="ANK" evidence="1">
    <location>
        <begin position="34"/>
        <end position="66"/>
    </location>
</feature>
<dbReference type="InterPro" id="IPR002110">
    <property type="entry name" value="Ankyrin_rpt"/>
</dbReference>
<dbReference type="SUPFAM" id="SSF48403">
    <property type="entry name" value="Ankyrin repeat"/>
    <property type="match status" value="1"/>
</dbReference>
<evidence type="ECO:0000256" key="1">
    <source>
        <dbReference type="PROSITE-ProRule" id="PRU00023"/>
    </source>
</evidence>
<dbReference type="Gene3D" id="1.25.40.20">
    <property type="entry name" value="Ankyrin repeat-containing domain"/>
    <property type="match status" value="1"/>
</dbReference>
<accession>A0A8C0X047</accession>
<feature type="compositionally biased region" description="Basic and acidic residues" evidence="2">
    <location>
        <begin position="82"/>
        <end position="93"/>
    </location>
</feature>
<organism evidence="3">
    <name type="scientific">Castor canadensis</name>
    <name type="common">American beaver</name>
    <dbReference type="NCBI Taxonomy" id="51338"/>
    <lineage>
        <taxon>Eukaryota</taxon>
        <taxon>Metazoa</taxon>
        <taxon>Chordata</taxon>
        <taxon>Craniata</taxon>
        <taxon>Vertebrata</taxon>
        <taxon>Euteleostomi</taxon>
        <taxon>Mammalia</taxon>
        <taxon>Eutheria</taxon>
        <taxon>Euarchontoglires</taxon>
        <taxon>Glires</taxon>
        <taxon>Rodentia</taxon>
        <taxon>Castorimorpha</taxon>
        <taxon>Castoridae</taxon>
        <taxon>Castor</taxon>
    </lineage>
</organism>
<reference evidence="3" key="1">
    <citation type="submission" date="2023-09" db="UniProtKB">
        <authorList>
            <consortium name="Ensembl"/>
        </authorList>
    </citation>
    <scope>IDENTIFICATION</scope>
</reference>
<dbReference type="AlphaFoldDB" id="A0A8C0X047"/>
<keyword evidence="1" id="KW-0040">ANK repeat</keyword>
<proteinExistence type="predicted"/>
<name>A0A8C0X047_CASCN</name>
<dbReference type="PROSITE" id="PS50297">
    <property type="entry name" value="ANK_REP_REGION"/>
    <property type="match status" value="1"/>
</dbReference>
<protein>
    <submittedName>
        <fullName evidence="3">Uncharacterized protein</fullName>
    </submittedName>
</protein>
<dbReference type="PROSITE" id="PS50088">
    <property type="entry name" value="ANK_REPEAT"/>
    <property type="match status" value="1"/>
</dbReference>
<dbReference type="Pfam" id="PF00023">
    <property type="entry name" value="Ank"/>
    <property type="match status" value="1"/>
</dbReference>
<sequence length="109" mass="12129">MNEKEVLGKQNGEDVSKLIVMLAHKSLAIRTNQNSRTALHWAHSVGHIETVEFLLKLGVTMSARDDATLKNRYETAVLEPYGRAHPDAEDHHKATAITTQQPKDTNSAE</sequence>
<feature type="compositionally biased region" description="Polar residues" evidence="2">
    <location>
        <begin position="96"/>
        <end position="109"/>
    </location>
</feature>
<dbReference type="Ensembl" id="ENSCCNT00000023210.1">
    <property type="protein sequence ID" value="ENSCCNP00000017829.1"/>
    <property type="gene ID" value="ENSCCNG00000018126.1"/>
</dbReference>
<dbReference type="InterPro" id="IPR036770">
    <property type="entry name" value="Ankyrin_rpt-contain_sf"/>
</dbReference>
<evidence type="ECO:0000313" key="3">
    <source>
        <dbReference type="Ensembl" id="ENSCCNP00000017829.1"/>
    </source>
</evidence>